<dbReference type="PANTHER" id="PTHR33221:SF15">
    <property type="entry name" value="HTH-TYPE TRANSCRIPTIONAL REGULATOR YWGB-RELATED"/>
    <property type="match status" value="1"/>
</dbReference>
<proteinExistence type="predicted"/>
<dbReference type="InterPro" id="IPR011991">
    <property type="entry name" value="ArsR-like_HTH"/>
</dbReference>
<dbReference type="Proteomes" id="UP000824230">
    <property type="component" value="Unassembled WGS sequence"/>
</dbReference>
<dbReference type="Pfam" id="PF02082">
    <property type="entry name" value="Rrf2"/>
    <property type="match status" value="1"/>
</dbReference>
<dbReference type="GO" id="GO:0005829">
    <property type="term" value="C:cytosol"/>
    <property type="evidence" value="ECO:0007669"/>
    <property type="project" value="TreeGrafter"/>
</dbReference>
<dbReference type="Gene3D" id="1.10.10.10">
    <property type="entry name" value="Winged helix-like DNA-binding domain superfamily/Winged helix DNA-binding domain"/>
    <property type="match status" value="1"/>
</dbReference>
<evidence type="ECO:0000313" key="1">
    <source>
        <dbReference type="EMBL" id="HIX36282.1"/>
    </source>
</evidence>
<reference evidence="1" key="1">
    <citation type="journal article" date="2021" name="PeerJ">
        <title>Extensive microbial diversity within the chicken gut microbiome revealed by metagenomics and culture.</title>
        <authorList>
            <person name="Gilroy R."/>
            <person name="Ravi A."/>
            <person name="Getino M."/>
            <person name="Pursley I."/>
            <person name="Horton D.L."/>
            <person name="Alikhan N.F."/>
            <person name="Baker D."/>
            <person name="Gharbi K."/>
            <person name="Hall N."/>
            <person name="Watson M."/>
            <person name="Adriaenssens E.M."/>
            <person name="Foster-Nyarko E."/>
            <person name="Jarju S."/>
            <person name="Secka A."/>
            <person name="Antonio M."/>
            <person name="Oren A."/>
            <person name="Chaudhuri R.R."/>
            <person name="La Ragione R."/>
            <person name="Hildebrand F."/>
            <person name="Pallen M.J."/>
        </authorList>
    </citation>
    <scope>NUCLEOTIDE SEQUENCE</scope>
    <source>
        <strain evidence="1">ChiHjej12B11-1927</strain>
    </source>
</reference>
<dbReference type="PROSITE" id="PS51197">
    <property type="entry name" value="HTH_RRF2_2"/>
    <property type="match status" value="1"/>
</dbReference>
<comment type="caution">
    <text evidence="1">The sequence shown here is derived from an EMBL/GenBank/DDBJ whole genome shotgun (WGS) entry which is preliminary data.</text>
</comment>
<dbReference type="PANTHER" id="PTHR33221">
    <property type="entry name" value="WINGED HELIX-TURN-HELIX TRANSCRIPTIONAL REGULATOR, RRF2 FAMILY"/>
    <property type="match status" value="1"/>
</dbReference>
<dbReference type="InterPro" id="IPR036390">
    <property type="entry name" value="WH_DNA-bd_sf"/>
</dbReference>
<protein>
    <submittedName>
        <fullName evidence="1">Rrf2 family transcriptional regulator</fullName>
    </submittedName>
</protein>
<reference evidence="1" key="2">
    <citation type="submission" date="2021-04" db="EMBL/GenBank/DDBJ databases">
        <authorList>
            <person name="Gilroy R."/>
        </authorList>
    </citation>
    <scope>NUCLEOTIDE SEQUENCE</scope>
    <source>
        <strain evidence="1">ChiHjej12B11-1927</strain>
    </source>
</reference>
<dbReference type="AlphaFoldDB" id="A0A9D1VJD8"/>
<accession>A0A9D1VJD8</accession>
<dbReference type="InterPro" id="IPR036388">
    <property type="entry name" value="WH-like_DNA-bd_sf"/>
</dbReference>
<dbReference type="EMBL" id="DXFG01000007">
    <property type="protein sequence ID" value="HIX36282.1"/>
    <property type="molecule type" value="Genomic_DNA"/>
</dbReference>
<sequence>MQLKLTTDYAIRTIVYLATQSGITSVAEIGSKMGISENYLMKVLKALKDAGLVAGYQGKRGGYAISKKPEEISLWDIIEVMEGTTKINRCLEAEEFCSRHGTQFCMIRRYYQGLQNQMEEYLSGITIDKVLEREAAGSMPL</sequence>
<name>A0A9D1VJD8_9FIRM</name>
<dbReference type="InterPro" id="IPR000944">
    <property type="entry name" value="Tscrpt_reg_Rrf2"/>
</dbReference>
<dbReference type="SUPFAM" id="SSF46785">
    <property type="entry name" value="Winged helix' DNA-binding domain"/>
    <property type="match status" value="1"/>
</dbReference>
<organism evidence="1 2">
    <name type="scientific">Candidatus Blautia pullistercoris</name>
    <dbReference type="NCBI Taxonomy" id="2838499"/>
    <lineage>
        <taxon>Bacteria</taxon>
        <taxon>Bacillati</taxon>
        <taxon>Bacillota</taxon>
        <taxon>Clostridia</taxon>
        <taxon>Lachnospirales</taxon>
        <taxon>Lachnospiraceae</taxon>
        <taxon>Blautia</taxon>
    </lineage>
</organism>
<dbReference type="NCBIfam" id="TIGR00738">
    <property type="entry name" value="rrf2_super"/>
    <property type="match status" value="1"/>
</dbReference>
<dbReference type="GO" id="GO:0003700">
    <property type="term" value="F:DNA-binding transcription factor activity"/>
    <property type="evidence" value="ECO:0007669"/>
    <property type="project" value="TreeGrafter"/>
</dbReference>
<dbReference type="CDD" id="cd00090">
    <property type="entry name" value="HTH_ARSR"/>
    <property type="match status" value="1"/>
</dbReference>
<gene>
    <name evidence="1" type="ORF">H9738_00200</name>
</gene>
<evidence type="ECO:0000313" key="2">
    <source>
        <dbReference type="Proteomes" id="UP000824230"/>
    </source>
</evidence>